<dbReference type="GO" id="GO:1990904">
    <property type="term" value="C:ribonucleoprotein complex"/>
    <property type="evidence" value="ECO:0007669"/>
    <property type="project" value="UniProtKB-KW"/>
</dbReference>
<dbReference type="EMBL" id="NBIV01000018">
    <property type="protein sequence ID" value="PXF47964.1"/>
    <property type="molecule type" value="Genomic_DNA"/>
</dbReference>
<dbReference type="FunFam" id="3.30.70.330:FF:000029">
    <property type="entry name" value="U2 small nuclear ribonucleoprotein B"/>
    <property type="match status" value="1"/>
</dbReference>
<reference evidence="4 5" key="1">
    <citation type="journal article" date="2018" name="Mol. Biol. Evol.">
        <title>Analysis of the draft genome of the red seaweed Gracilariopsis chorda provides insights into genome size evolution in Rhodophyta.</title>
        <authorList>
            <person name="Lee J."/>
            <person name="Yang E.C."/>
            <person name="Graf L."/>
            <person name="Yang J.H."/>
            <person name="Qiu H."/>
            <person name="Zel Zion U."/>
            <person name="Chan C.X."/>
            <person name="Stephens T.G."/>
            <person name="Weber A.P.M."/>
            <person name="Boo G.H."/>
            <person name="Boo S.M."/>
            <person name="Kim K.M."/>
            <person name="Shin Y."/>
            <person name="Jung M."/>
            <person name="Lee S.J."/>
            <person name="Yim H.S."/>
            <person name="Lee J.H."/>
            <person name="Bhattacharya D."/>
            <person name="Yoon H.S."/>
        </authorList>
    </citation>
    <scope>NUCLEOTIDE SEQUENCE [LARGE SCALE GENOMIC DNA]</scope>
    <source>
        <strain evidence="4 5">SKKU-2015</strain>
        <tissue evidence="4">Whole body</tissue>
    </source>
</reference>
<dbReference type="Gene3D" id="3.30.70.330">
    <property type="match status" value="2"/>
</dbReference>
<dbReference type="PROSITE" id="PS50102">
    <property type="entry name" value="RRM"/>
    <property type="match status" value="2"/>
</dbReference>
<proteinExistence type="predicted"/>
<name>A0A2V3J0Q8_9FLOR</name>
<evidence type="ECO:0000313" key="4">
    <source>
        <dbReference type="EMBL" id="PXF47964.1"/>
    </source>
</evidence>
<protein>
    <submittedName>
        <fullName evidence="4">U2 small nuclear ribonucleoprotein B</fullName>
    </submittedName>
</protein>
<feature type="domain" description="RRM" evidence="3">
    <location>
        <begin position="8"/>
        <end position="87"/>
    </location>
</feature>
<dbReference type="Proteomes" id="UP000247409">
    <property type="component" value="Unassembled WGS sequence"/>
</dbReference>
<dbReference type="AlphaFoldDB" id="A0A2V3J0Q8"/>
<gene>
    <name evidence="4" type="ORF">BWQ96_02350</name>
</gene>
<dbReference type="GO" id="GO:0003723">
    <property type="term" value="F:RNA binding"/>
    <property type="evidence" value="ECO:0007669"/>
    <property type="project" value="UniProtKB-UniRule"/>
</dbReference>
<dbReference type="CDD" id="cd12247">
    <property type="entry name" value="RRM2_U1A_like"/>
    <property type="match status" value="1"/>
</dbReference>
<comment type="caution">
    <text evidence="4">The sequence shown here is derived from an EMBL/GenBank/DDBJ whole genome shotgun (WGS) entry which is preliminary data.</text>
</comment>
<organism evidence="4 5">
    <name type="scientific">Gracilariopsis chorda</name>
    <dbReference type="NCBI Taxonomy" id="448386"/>
    <lineage>
        <taxon>Eukaryota</taxon>
        <taxon>Rhodophyta</taxon>
        <taxon>Florideophyceae</taxon>
        <taxon>Rhodymeniophycidae</taxon>
        <taxon>Gracilariales</taxon>
        <taxon>Gracilariaceae</taxon>
        <taxon>Gracilariopsis</taxon>
    </lineage>
</organism>
<dbReference type="InterPro" id="IPR035979">
    <property type="entry name" value="RBD_domain_sf"/>
</dbReference>
<dbReference type="SMART" id="SM00360">
    <property type="entry name" value="RRM"/>
    <property type="match status" value="2"/>
</dbReference>
<feature type="domain" description="RRM" evidence="3">
    <location>
        <begin position="170"/>
        <end position="253"/>
    </location>
</feature>
<evidence type="ECO:0000259" key="3">
    <source>
        <dbReference type="PROSITE" id="PS50102"/>
    </source>
</evidence>
<evidence type="ECO:0000256" key="2">
    <source>
        <dbReference type="PROSITE-ProRule" id="PRU00176"/>
    </source>
</evidence>
<dbReference type="STRING" id="448386.A0A2V3J0Q8"/>
<accession>A0A2V3J0Q8</accession>
<evidence type="ECO:0000313" key="5">
    <source>
        <dbReference type="Proteomes" id="UP000247409"/>
    </source>
</evidence>
<dbReference type="OrthoDB" id="1561at2759"/>
<keyword evidence="5" id="KW-1185">Reference proteome</keyword>
<keyword evidence="4" id="KW-0687">Ribonucleoprotein</keyword>
<dbReference type="InterPro" id="IPR000504">
    <property type="entry name" value="RRM_dom"/>
</dbReference>
<dbReference type="PANTHER" id="PTHR10501">
    <property type="entry name" value="U1 SMALL NUCLEAR RIBONUCLEOPROTEIN A/U2 SMALL NUCLEAR RIBONUCLEOPROTEIN B"/>
    <property type="match status" value="1"/>
</dbReference>
<evidence type="ECO:0000256" key="1">
    <source>
        <dbReference type="ARBA" id="ARBA00022884"/>
    </source>
</evidence>
<dbReference type="InterPro" id="IPR012677">
    <property type="entry name" value="Nucleotide-bd_a/b_plait_sf"/>
</dbReference>
<dbReference type="Pfam" id="PF00076">
    <property type="entry name" value="RRM_1"/>
    <property type="match status" value="2"/>
</dbReference>
<sequence length="253" mass="27244">MDAPAPCRTLYVRNLPDKLKKHRLRRLLHAACSPYGRVVHIVAEKSIPLRGQAFITFHTQASATAALRKLHASEFMGNHISVSYARALSDKAASEKLGGDSTLSRNKRAAKRRADALAVKRDHIAAAEQQQQQHALASTAVPSSTAMPNAPPIVAAIVPHPIAAPAVPNRILFVQNIPTALDKHAKKELVSDVLSDLFARFAGFVEVRSVPGKHTIAFVEFSSEQEAAVALSGLNAHPLGDPPQPIHVSFANK</sequence>
<dbReference type="SUPFAM" id="SSF54928">
    <property type="entry name" value="RNA-binding domain, RBD"/>
    <property type="match status" value="1"/>
</dbReference>
<keyword evidence="1 2" id="KW-0694">RNA-binding</keyword>